<dbReference type="Proteomes" id="UP000652761">
    <property type="component" value="Unassembled WGS sequence"/>
</dbReference>
<proteinExistence type="predicted"/>
<accession>A0A843VM93</accession>
<reference evidence="1" key="1">
    <citation type="submission" date="2017-07" db="EMBL/GenBank/DDBJ databases">
        <title>Taro Niue Genome Assembly and Annotation.</title>
        <authorList>
            <person name="Atibalentja N."/>
            <person name="Keating K."/>
            <person name="Fields C.J."/>
        </authorList>
    </citation>
    <scope>NUCLEOTIDE SEQUENCE</scope>
    <source>
        <strain evidence="1">Niue_2</strain>
        <tissue evidence="1">Leaf</tissue>
    </source>
</reference>
<gene>
    <name evidence="1" type="ORF">Taro_029788</name>
</gene>
<comment type="caution">
    <text evidence="1">The sequence shown here is derived from an EMBL/GenBank/DDBJ whole genome shotgun (WGS) entry which is preliminary data.</text>
</comment>
<dbReference type="AlphaFoldDB" id="A0A843VM93"/>
<dbReference type="EMBL" id="NMUH01002001">
    <property type="protein sequence ID" value="MQL97095.1"/>
    <property type="molecule type" value="Genomic_DNA"/>
</dbReference>
<evidence type="ECO:0000313" key="1">
    <source>
        <dbReference type="EMBL" id="MQL97095.1"/>
    </source>
</evidence>
<sequence>MDRSKSISTVIHLLTCSTPRKMKARKTTVEAFHNGTRFRESIAPTIRCDWGPATFFQGTTTRHGIGLAQDRLRKAKAI</sequence>
<protein>
    <submittedName>
        <fullName evidence="1">Uncharacterized protein</fullName>
    </submittedName>
</protein>
<evidence type="ECO:0000313" key="2">
    <source>
        <dbReference type="Proteomes" id="UP000652761"/>
    </source>
</evidence>
<keyword evidence="2" id="KW-1185">Reference proteome</keyword>
<organism evidence="1 2">
    <name type="scientific">Colocasia esculenta</name>
    <name type="common">Wild taro</name>
    <name type="synonym">Arum esculentum</name>
    <dbReference type="NCBI Taxonomy" id="4460"/>
    <lineage>
        <taxon>Eukaryota</taxon>
        <taxon>Viridiplantae</taxon>
        <taxon>Streptophyta</taxon>
        <taxon>Embryophyta</taxon>
        <taxon>Tracheophyta</taxon>
        <taxon>Spermatophyta</taxon>
        <taxon>Magnoliopsida</taxon>
        <taxon>Liliopsida</taxon>
        <taxon>Araceae</taxon>
        <taxon>Aroideae</taxon>
        <taxon>Colocasieae</taxon>
        <taxon>Colocasia</taxon>
    </lineage>
</organism>
<name>A0A843VM93_COLES</name>